<accession>A0A9P7JTW1</accession>
<evidence type="ECO:0000256" key="1">
    <source>
        <dbReference type="SAM" id="MobiDB-lite"/>
    </source>
</evidence>
<proteinExistence type="predicted"/>
<dbReference type="EMBL" id="JABBWM010000029">
    <property type="protein sequence ID" value="KAG2107958.1"/>
    <property type="molecule type" value="Genomic_DNA"/>
</dbReference>
<feature type="compositionally biased region" description="Basic and acidic residues" evidence="1">
    <location>
        <begin position="56"/>
        <end position="65"/>
    </location>
</feature>
<feature type="compositionally biased region" description="Polar residues" evidence="1">
    <location>
        <begin position="1"/>
        <end position="12"/>
    </location>
</feature>
<feature type="compositionally biased region" description="Polar residues" evidence="1">
    <location>
        <begin position="29"/>
        <end position="41"/>
    </location>
</feature>
<name>A0A9P7JTW1_9AGAM</name>
<dbReference type="Gene3D" id="3.40.50.300">
    <property type="entry name" value="P-loop containing nucleotide triphosphate hydrolases"/>
    <property type="match status" value="1"/>
</dbReference>
<evidence type="ECO:0000313" key="2">
    <source>
        <dbReference type="EMBL" id="KAG2107958.1"/>
    </source>
</evidence>
<dbReference type="InterPro" id="IPR027417">
    <property type="entry name" value="P-loop_NTPase"/>
</dbReference>
<keyword evidence="3" id="KW-1185">Reference proteome</keyword>
<dbReference type="RefSeq" id="XP_041292556.1">
    <property type="nucleotide sequence ID" value="XM_041440508.1"/>
</dbReference>
<protein>
    <recommendedName>
        <fullName evidence="4">Helicase ATP-binding domain-containing protein</fullName>
    </recommendedName>
</protein>
<dbReference type="Proteomes" id="UP000823399">
    <property type="component" value="Unassembled WGS sequence"/>
</dbReference>
<sequence>MSTWTPTSSWLVSKSRGFEGQGTVREGSGKSNQNRTTSEVQNPEPLSGPVLAGEGTMDRTTENRTKSPVRTVVLDRTAAALLQATQVLESTKYGIPTIAINEDTPTDLSLWESIHAGKFTHLIVSPEQLSMFNGHLPRLARLLRQNRTFTQRIKRVHIDEAHNIHTAGLPHHGEEAFRPAYGKLGELRVLLCKGTTFQDLDNRFHAFVR</sequence>
<dbReference type="GeneID" id="64702767"/>
<feature type="region of interest" description="Disordered" evidence="1">
    <location>
        <begin position="1"/>
        <end position="66"/>
    </location>
</feature>
<reference evidence="2" key="1">
    <citation type="journal article" date="2020" name="New Phytol.">
        <title>Comparative genomics reveals dynamic genome evolution in host specialist ectomycorrhizal fungi.</title>
        <authorList>
            <person name="Lofgren L.A."/>
            <person name="Nguyen N.H."/>
            <person name="Vilgalys R."/>
            <person name="Ruytinx J."/>
            <person name="Liao H.L."/>
            <person name="Branco S."/>
            <person name="Kuo A."/>
            <person name="LaButti K."/>
            <person name="Lipzen A."/>
            <person name="Andreopoulos W."/>
            <person name="Pangilinan J."/>
            <person name="Riley R."/>
            <person name="Hundley H."/>
            <person name="Na H."/>
            <person name="Barry K."/>
            <person name="Grigoriev I.V."/>
            <person name="Stajich J.E."/>
            <person name="Kennedy P.G."/>
        </authorList>
    </citation>
    <scope>NUCLEOTIDE SEQUENCE</scope>
    <source>
        <strain evidence="2">FC423</strain>
    </source>
</reference>
<dbReference type="AlphaFoldDB" id="A0A9P7JTW1"/>
<gene>
    <name evidence="2" type="ORF">F5147DRAFT_761102</name>
</gene>
<comment type="caution">
    <text evidence="2">The sequence shown here is derived from an EMBL/GenBank/DDBJ whole genome shotgun (WGS) entry which is preliminary data.</text>
</comment>
<evidence type="ECO:0008006" key="4">
    <source>
        <dbReference type="Google" id="ProtNLM"/>
    </source>
</evidence>
<evidence type="ECO:0000313" key="3">
    <source>
        <dbReference type="Proteomes" id="UP000823399"/>
    </source>
</evidence>
<dbReference type="OrthoDB" id="10261556at2759"/>
<organism evidence="2 3">
    <name type="scientific">Suillus discolor</name>
    <dbReference type="NCBI Taxonomy" id="1912936"/>
    <lineage>
        <taxon>Eukaryota</taxon>
        <taxon>Fungi</taxon>
        <taxon>Dikarya</taxon>
        <taxon>Basidiomycota</taxon>
        <taxon>Agaricomycotina</taxon>
        <taxon>Agaricomycetes</taxon>
        <taxon>Agaricomycetidae</taxon>
        <taxon>Boletales</taxon>
        <taxon>Suillineae</taxon>
        <taxon>Suillaceae</taxon>
        <taxon>Suillus</taxon>
    </lineage>
</organism>